<feature type="compositionally biased region" description="Basic and acidic residues" evidence="1">
    <location>
        <begin position="77"/>
        <end position="89"/>
    </location>
</feature>
<dbReference type="EMBL" id="MH777336">
    <property type="protein sequence ID" value="AYA94477.1"/>
    <property type="molecule type" value="Genomic_DNA"/>
</dbReference>
<reference evidence="2" key="1">
    <citation type="journal article" date="2018" name="Nat. Med.">
        <title>Expanded skin virome in DOCK8-deficient patients.</title>
        <authorList>
            <consortium name="NISC Comparative Sequencing Program"/>
            <person name="Tirosh O."/>
            <person name="Conlan S."/>
            <person name="Deming C."/>
            <person name="Lee-Lin S.Q."/>
            <person name="Huang X."/>
            <person name="Su H.C."/>
            <person name="Freeman A.F."/>
            <person name="Segre J.A."/>
            <person name="Kong H.H."/>
        </authorList>
    </citation>
    <scope>NUCLEOTIDE SEQUENCE</scope>
    <source>
        <strain evidence="2">HPV-mSK_194</strain>
    </source>
</reference>
<organism evidence="2">
    <name type="scientific">Human papillomavirus</name>
    <dbReference type="NCBI Taxonomy" id="10566"/>
    <lineage>
        <taxon>Viruses</taxon>
        <taxon>Monodnaviria</taxon>
        <taxon>Shotokuvirae</taxon>
        <taxon>Cossaviricota</taxon>
        <taxon>Papovaviricetes</taxon>
        <taxon>Zurhausenvirales</taxon>
        <taxon>Papillomaviridae</taxon>
    </lineage>
</organism>
<evidence type="ECO:0000313" key="2">
    <source>
        <dbReference type="EMBL" id="AYA94477.1"/>
    </source>
</evidence>
<evidence type="ECO:0000256" key="1">
    <source>
        <dbReference type="SAM" id="MobiDB-lite"/>
    </source>
</evidence>
<accession>A0A385PKA4</accession>
<name>A0A385PKA4_9PAPI</name>
<feature type="region of interest" description="Disordered" evidence="1">
    <location>
        <begin position="61"/>
        <end position="124"/>
    </location>
</feature>
<protein>
    <submittedName>
        <fullName evidence="2">E4 protein</fullName>
    </submittedName>
</protein>
<proteinExistence type="predicted"/>
<sequence>MDYILKIIVERKITFCYLPLMQKHMVPVEDGLLNIKMKPFLLLPLLPVHNKGRSPTLLKDHQRDLSAAPGTPFPFRKQQEERKLKRDDLIPPPRRHLRYDDDEEESNKENVPPPPQYPYGPKDEERRKASLGYLLEKWAEDIIWYQEQVLKDLNDLKLKLGIPQ</sequence>